<comment type="caution">
    <text evidence="1">The sequence shown here is derived from an EMBL/GenBank/DDBJ whole genome shotgun (WGS) entry which is preliminary data.</text>
</comment>
<dbReference type="Proteomes" id="UP000052023">
    <property type="component" value="Unassembled WGS sequence"/>
</dbReference>
<evidence type="ECO:0000313" key="2">
    <source>
        <dbReference type="Proteomes" id="UP000052023"/>
    </source>
</evidence>
<gene>
    <name evidence="1" type="ORF">CQ13_06345</name>
</gene>
<dbReference type="EMBL" id="LLYA01000170">
    <property type="protein sequence ID" value="KRR21666.1"/>
    <property type="molecule type" value="Genomic_DNA"/>
</dbReference>
<reference evidence="1 2" key="1">
    <citation type="submission" date="2014-03" db="EMBL/GenBank/DDBJ databases">
        <title>Bradyrhizobium valentinum sp. nov., isolated from effective nodules of Lupinus mariae-josephae, a lupine endemic of basic-lime soils in Eastern Spain.</title>
        <authorList>
            <person name="Duran D."/>
            <person name="Rey L."/>
            <person name="Navarro A."/>
            <person name="Busquets A."/>
            <person name="Imperial J."/>
            <person name="Ruiz-Argueso T."/>
        </authorList>
    </citation>
    <scope>NUCLEOTIDE SEQUENCE [LARGE SCALE GENOMIC DNA]</scope>
    <source>
        <strain evidence="1 2">Ro19</strain>
    </source>
</reference>
<sequence length="96" mass="10435">MKAVEIERALERAGLTIISNEAMAAFACIVSYSGCTAFQFATLMQRLGLAQVVPFDPAKHDAGGEEIEPGSDFLEYSDALKSVLKHAQPHLRGRLQ</sequence>
<keyword evidence="2" id="KW-1185">Reference proteome</keyword>
<accession>A0A0R3MN69</accession>
<name>A0A0R3MN69_9BRAD</name>
<dbReference type="AlphaFoldDB" id="A0A0R3MN69"/>
<evidence type="ECO:0000313" key="1">
    <source>
        <dbReference type="EMBL" id="KRR21666.1"/>
    </source>
</evidence>
<organism evidence="1 2">
    <name type="scientific">Bradyrhizobium retamae</name>
    <dbReference type="NCBI Taxonomy" id="1300035"/>
    <lineage>
        <taxon>Bacteria</taxon>
        <taxon>Pseudomonadati</taxon>
        <taxon>Pseudomonadota</taxon>
        <taxon>Alphaproteobacteria</taxon>
        <taxon>Hyphomicrobiales</taxon>
        <taxon>Nitrobacteraceae</taxon>
        <taxon>Bradyrhizobium</taxon>
    </lineage>
</organism>
<protein>
    <submittedName>
        <fullName evidence="1">Uncharacterized protein</fullName>
    </submittedName>
</protein>
<proteinExistence type="predicted"/>